<dbReference type="Gene3D" id="2.30.60.10">
    <property type="entry name" value="Cyanovirin-N"/>
    <property type="match status" value="2"/>
</dbReference>
<feature type="chain" id="PRO_5041991848" description="Cyanovirin-N domain-containing protein" evidence="1">
    <location>
        <begin position="21"/>
        <end position="156"/>
    </location>
</feature>
<gene>
    <name evidence="3" type="ORF">DNG_00515</name>
</gene>
<organism evidence="3 4">
    <name type="scientific">Cephalotrichum gorgonifer</name>
    <dbReference type="NCBI Taxonomy" id="2041049"/>
    <lineage>
        <taxon>Eukaryota</taxon>
        <taxon>Fungi</taxon>
        <taxon>Dikarya</taxon>
        <taxon>Ascomycota</taxon>
        <taxon>Pezizomycotina</taxon>
        <taxon>Sordariomycetes</taxon>
        <taxon>Hypocreomycetidae</taxon>
        <taxon>Microascales</taxon>
        <taxon>Microascaceae</taxon>
        <taxon>Cephalotrichum</taxon>
    </lineage>
</organism>
<evidence type="ECO:0000259" key="2">
    <source>
        <dbReference type="SMART" id="SM01111"/>
    </source>
</evidence>
<name>A0AAE8SQU1_9PEZI</name>
<dbReference type="EMBL" id="ONZQ02000001">
    <property type="protein sequence ID" value="SPN96995.1"/>
    <property type="molecule type" value="Genomic_DNA"/>
</dbReference>
<keyword evidence="4" id="KW-1185">Reference proteome</keyword>
<feature type="domain" description="Cyanovirin-N" evidence="2">
    <location>
        <begin position="22"/>
        <end position="148"/>
    </location>
</feature>
<keyword evidence="1" id="KW-0732">Signal</keyword>
<dbReference type="InterPro" id="IPR036673">
    <property type="entry name" value="Cyanovirin-N_sf"/>
</dbReference>
<sequence length="156" mass="16500">MKTATFVVGAAVALSHLASAQAFFGTCDSNWYVSLTTDRAWMYATCKSKSGTKITSRLDLNYCVGNNNGNLVANNSGRFRGSCTDCTPDRDALVIGDVDLPPGITIPGLSEPSSILTCNCKRKDGSITLSSTLDLNKVVGNSNGYLSCYGHTGERA</sequence>
<evidence type="ECO:0000256" key="1">
    <source>
        <dbReference type="SAM" id="SignalP"/>
    </source>
</evidence>
<reference evidence="3" key="1">
    <citation type="submission" date="2018-03" db="EMBL/GenBank/DDBJ databases">
        <authorList>
            <person name="Guldener U."/>
        </authorList>
    </citation>
    <scope>NUCLEOTIDE SEQUENCE</scope>
</reference>
<accession>A0AAE8SQU1</accession>
<evidence type="ECO:0000313" key="3">
    <source>
        <dbReference type="EMBL" id="SPN96995.1"/>
    </source>
</evidence>
<proteinExistence type="predicted"/>
<dbReference type="Pfam" id="PF08881">
    <property type="entry name" value="CVNH"/>
    <property type="match status" value="2"/>
</dbReference>
<dbReference type="Proteomes" id="UP001187682">
    <property type="component" value="Unassembled WGS sequence"/>
</dbReference>
<feature type="signal peptide" evidence="1">
    <location>
        <begin position="1"/>
        <end position="20"/>
    </location>
</feature>
<comment type="caution">
    <text evidence="3">The sequence shown here is derived from an EMBL/GenBank/DDBJ whole genome shotgun (WGS) entry which is preliminary data.</text>
</comment>
<protein>
    <recommendedName>
        <fullName evidence="2">Cyanovirin-N domain-containing protein</fullName>
    </recommendedName>
</protein>
<dbReference type="SMART" id="SM01111">
    <property type="entry name" value="CVNH"/>
    <property type="match status" value="1"/>
</dbReference>
<dbReference type="InterPro" id="IPR011058">
    <property type="entry name" value="Cyanovirin-N"/>
</dbReference>
<dbReference type="SUPFAM" id="SSF51322">
    <property type="entry name" value="Cyanovirin-N"/>
    <property type="match status" value="1"/>
</dbReference>
<evidence type="ECO:0000313" key="4">
    <source>
        <dbReference type="Proteomes" id="UP001187682"/>
    </source>
</evidence>
<dbReference type="AlphaFoldDB" id="A0AAE8SQU1"/>